<dbReference type="EMBL" id="JAEUBG010000495">
    <property type="protein sequence ID" value="KAH3688161.1"/>
    <property type="molecule type" value="Genomic_DNA"/>
</dbReference>
<protein>
    <submittedName>
        <fullName evidence="2">Uncharacterized protein</fullName>
    </submittedName>
</protein>
<sequence length="410" mass="46617">MPSSRPQALLRDSPCSRKSPLLSVHPQNTRIKPQTLGLKESISHSTVTQLHSHTQTQTLLESDVVLPDLETDNSSQYPSEENSPRQERVHPLDPQLLDSDSEDDPYDPESFNYTAATEQFKNQTLEAEQLLMIEELRKESSITQAQLQESRTQVNKLTSQLSMSTTKQKAKESELRTLKSSWFCPEYVKCLQQENVRLSKSLNIIDTESDTLPQAIDINFIFHPENSLCSLTEDNVQPTSLYQEKYETLRESFEKLHTHNNQLLEISQDLLRKFESSQKQIRDLTSKLKRQNQNPNWGNSHFAKSSYSSTSEPLNSNTNSAAYSSYTSRSYSPDPFTGHSTDTFDTLTHDPFSSLESFDSLDFSINDSPSVISPHLLTLDFKEKADTDLILMALKGRNIDRGIDGDFEVL</sequence>
<evidence type="ECO:0000313" key="3">
    <source>
        <dbReference type="Proteomes" id="UP000774326"/>
    </source>
</evidence>
<gene>
    <name evidence="2" type="ORF">WICPIJ_000856</name>
</gene>
<reference evidence="2" key="2">
    <citation type="submission" date="2021-01" db="EMBL/GenBank/DDBJ databases">
        <authorList>
            <person name="Schikora-Tamarit M.A."/>
        </authorList>
    </citation>
    <scope>NUCLEOTIDE SEQUENCE</scope>
    <source>
        <strain evidence="2">CBS2887</strain>
    </source>
</reference>
<name>A0A9P8TS04_WICPI</name>
<evidence type="ECO:0000256" key="1">
    <source>
        <dbReference type="SAM" id="MobiDB-lite"/>
    </source>
</evidence>
<feature type="compositionally biased region" description="Polar residues" evidence="1">
    <location>
        <begin position="291"/>
        <end position="314"/>
    </location>
</feature>
<feature type="region of interest" description="Disordered" evidence="1">
    <location>
        <begin position="287"/>
        <end position="317"/>
    </location>
</feature>
<feature type="compositionally biased region" description="Polar residues" evidence="1">
    <location>
        <begin position="72"/>
        <end position="81"/>
    </location>
</feature>
<keyword evidence="3" id="KW-1185">Reference proteome</keyword>
<organism evidence="2 3">
    <name type="scientific">Wickerhamomyces pijperi</name>
    <name type="common">Yeast</name>
    <name type="synonym">Pichia pijperi</name>
    <dbReference type="NCBI Taxonomy" id="599730"/>
    <lineage>
        <taxon>Eukaryota</taxon>
        <taxon>Fungi</taxon>
        <taxon>Dikarya</taxon>
        <taxon>Ascomycota</taxon>
        <taxon>Saccharomycotina</taxon>
        <taxon>Saccharomycetes</taxon>
        <taxon>Phaffomycetales</taxon>
        <taxon>Wickerhamomycetaceae</taxon>
        <taxon>Wickerhamomyces</taxon>
    </lineage>
</organism>
<proteinExistence type="predicted"/>
<comment type="caution">
    <text evidence="2">The sequence shown here is derived from an EMBL/GenBank/DDBJ whole genome shotgun (WGS) entry which is preliminary data.</text>
</comment>
<dbReference type="AlphaFoldDB" id="A0A9P8TS04"/>
<feature type="region of interest" description="Disordered" evidence="1">
    <location>
        <begin position="1"/>
        <end position="34"/>
    </location>
</feature>
<dbReference type="Proteomes" id="UP000774326">
    <property type="component" value="Unassembled WGS sequence"/>
</dbReference>
<feature type="region of interest" description="Disordered" evidence="1">
    <location>
        <begin position="69"/>
        <end position="110"/>
    </location>
</feature>
<evidence type="ECO:0000313" key="2">
    <source>
        <dbReference type="EMBL" id="KAH3688161.1"/>
    </source>
</evidence>
<accession>A0A9P8TS04</accession>
<reference evidence="2" key="1">
    <citation type="journal article" date="2021" name="Open Biol.">
        <title>Shared evolutionary footprints suggest mitochondrial oxidative damage underlies multiple complex I losses in fungi.</title>
        <authorList>
            <person name="Schikora-Tamarit M.A."/>
            <person name="Marcet-Houben M."/>
            <person name="Nosek J."/>
            <person name="Gabaldon T."/>
        </authorList>
    </citation>
    <scope>NUCLEOTIDE SEQUENCE</scope>
    <source>
        <strain evidence="2">CBS2887</strain>
    </source>
</reference>
<feature type="compositionally biased region" description="Basic and acidic residues" evidence="1">
    <location>
        <begin position="82"/>
        <end position="91"/>
    </location>
</feature>